<keyword evidence="5" id="KW-0676">Redox-active center</keyword>
<proteinExistence type="predicted"/>
<keyword evidence="8" id="KW-1185">Reference proteome</keyword>
<dbReference type="CDD" id="cd04301">
    <property type="entry name" value="NAT_SF"/>
    <property type="match status" value="1"/>
</dbReference>
<comment type="caution">
    <text evidence="7">The sequence shown here is derived from an EMBL/GenBank/DDBJ whole genome shotgun (WGS) entry which is preliminary data.</text>
</comment>
<dbReference type="Proteomes" id="UP000078454">
    <property type="component" value="Unassembled WGS sequence"/>
</dbReference>
<dbReference type="Pfam" id="PF00583">
    <property type="entry name" value="Acetyltransf_1"/>
    <property type="match status" value="1"/>
</dbReference>
<dbReference type="PANTHER" id="PTHR43429:SF1">
    <property type="entry name" value="NAD(P)H SULFUR OXIDOREDUCTASE (COA-DEPENDENT)"/>
    <property type="match status" value="1"/>
</dbReference>
<evidence type="ECO:0000256" key="4">
    <source>
        <dbReference type="ARBA" id="ARBA00023002"/>
    </source>
</evidence>
<dbReference type="PANTHER" id="PTHR43429">
    <property type="entry name" value="PYRIDINE NUCLEOTIDE-DISULFIDE OXIDOREDUCTASE DOMAIN-CONTAINING"/>
    <property type="match status" value="1"/>
</dbReference>
<dbReference type="GO" id="GO:0016747">
    <property type="term" value="F:acyltransferase activity, transferring groups other than amino-acyl groups"/>
    <property type="evidence" value="ECO:0007669"/>
    <property type="project" value="InterPro"/>
</dbReference>
<name>A0A198A1R1_9BACL</name>
<dbReference type="InterPro" id="IPR000182">
    <property type="entry name" value="GNAT_dom"/>
</dbReference>
<comment type="cofactor">
    <cofactor evidence="1">
        <name>FAD</name>
        <dbReference type="ChEBI" id="CHEBI:57692"/>
    </cofactor>
</comment>
<dbReference type="STRING" id="1850517.A8708_04455"/>
<evidence type="ECO:0000256" key="3">
    <source>
        <dbReference type="ARBA" id="ARBA00022827"/>
    </source>
</evidence>
<evidence type="ECO:0000313" key="8">
    <source>
        <dbReference type="Proteomes" id="UP000078454"/>
    </source>
</evidence>
<dbReference type="Gene3D" id="3.50.50.60">
    <property type="entry name" value="FAD/NAD(P)-binding domain"/>
    <property type="match status" value="1"/>
</dbReference>
<dbReference type="GO" id="GO:0016491">
    <property type="term" value="F:oxidoreductase activity"/>
    <property type="evidence" value="ECO:0007669"/>
    <property type="project" value="UniProtKB-KW"/>
</dbReference>
<dbReference type="Pfam" id="PF07992">
    <property type="entry name" value="Pyr_redox_2"/>
    <property type="match status" value="1"/>
</dbReference>
<dbReference type="EMBL" id="LYPB01000083">
    <property type="protein sequence ID" value="OAS15409.1"/>
    <property type="molecule type" value="Genomic_DNA"/>
</dbReference>
<keyword evidence="3" id="KW-0274">FAD</keyword>
<dbReference type="SUPFAM" id="SSF55729">
    <property type="entry name" value="Acyl-CoA N-acyltransferases (Nat)"/>
    <property type="match status" value="1"/>
</dbReference>
<feature type="domain" description="N-acetyltransferase" evidence="6">
    <location>
        <begin position="103"/>
        <end position="231"/>
    </location>
</feature>
<evidence type="ECO:0000259" key="6">
    <source>
        <dbReference type="PROSITE" id="PS51186"/>
    </source>
</evidence>
<reference evidence="7 8" key="1">
    <citation type="submission" date="2016-05" db="EMBL/GenBank/DDBJ databases">
        <title>Paenibacillus sp. 1ZS3-15 nov., isolated from the rhizosphere soil.</title>
        <authorList>
            <person name="Zhang X.X."/>
            <person name="Zhang J."/>
        </authorList>
    </citation>
    <scope>NUCLEOTIDE SEQUENCE [LARGE SCALE GENOMIC DNA]</scope>
    <source>
        <strain evidence="7 8">1ZS3-15</strain>
    </source>
</reference>
<dbReference type="AlphaFoldDB" id="A0A198A1R1"/>
<organism evidence="7 8">
    <name type="scientific">Paenibacillus oryzisoli</name>
    <dbReference type="NCBI Taxonomy" id="1850517"/>
    <lineage>
        <taxon>Bacteria</taxon>
        <taxon>Bacillati</taxon>
        <taxon>Bacillota</taxon>
        <taxon>Bacilli</taxon>
        <taxon>Bacillales</taxon>
        <taxon>Paenibacillaceae</taxon>
        <taxon>Paenibacillus</taxon>
    </lineage>
</organism>
<dbReference type="InterPro" id="IPR036188">
    <property type="entry name" value="FAD/NAD-bd_sf"/>
</dbReference>
<dbReference type="SUPFAM" id="SSF51905">
    <property type="entry name" value="FAD/NAD(P)-binding domain"/>
    <property type="match status" value="1"/>
</dbReference>
<accession>A0A198A1R1</accession>
<evidence type="ECO:0000256" key="1">
    <source>
        <dbReference type="ARBA" id="ARBA00001974"/>
    </source>
</evidence>
<protein>
    <recommendedName>
        <fullName evidence="6">N-acetyltransferase domain-containing protein</fullName>
    </recommendedName>
</protein>
<dbReference type="PROSITE" id="PS51186">
    <property type="entry name" value="GNAT"/>
    <property type="match status" value="1"/>
</dbReference>
<dbReference type="InterPro" id="IPR050260">
    <property type="entry name" value="FAD-bd_OxRdtase"/>
</dbReference>
<keyword evidence="4" id="KW-0560">Oxidoreductase</keyword>
<sequence length="232" mass="26175">MKIVVVGCTHAGTEATKNLARLYPDAKINVYERNDNVSFLSCGIALNIGGVVKQAEDLFYSSPEELSSLGVNMFMLHEVVEINAEKKELQIRNMVTNERFNYEVMSRLTSDTPDAQDALNMPYEIFLSIIEKINPKSVFFAMKEKEIIGITLLKPQREAMHTIFTGVSRDFRGKGIARALKLLSIRFSRDIGVLKLRTNNRSTNAPMLAINQALGYISEPGKWILEKKMINE</sequence>
<dbReference type="InterPro" id="IPR016181">
    <property type="entry name" value="Acyl_CoA_acyltransferase"/>
</dbReference>
<dbReference type="Gene3D" id="3.40.630.30">
    <property type="match status" value="1"/>
</dbReference>
<evidence type="ECO:0000256" key="2">
    <source>
        <dbReference type="ARBA" id="ARBA00022630"/>
    </source>
</evidence>
<gene>
    <name evidence="7" type="ORF">A8708_04455</name>
</gene>
<dbReference type="OrthoDB" id="9802028at2"/>
<evidence type="ECO:0000313" key="7">
    <source>
        <dbReference type="EMBL" id="OAS15409.1"/>
    </source>
</evidence>
<dbReference type="InterPro" id="IPR023753">
    <property type="entry name" value="FAD/NAD-binding_dom"/>
</dbReference>
<evidence type="ECO:0000256" key="5">
    <source>
        <dbReference type="ARBA" id="ARBA00023284"/>
    </source>
</evidence>
<keyword evidence="2" id="KW-0285">Flavoprotein</keyword>